<evidence type="ECO:0000313" key="1">
    <source>
        <dbReference type="EMBL" id="KAL2643264.1"/>
    </source>
</evidence>
<dbReference type="EMBL" id="JBHFFA010000002">
    <property type="protein sequence ID" value="KAL2643264.1"/>
    <property type="molecule type" value="Genomic_DNA"/>
</dbReference>
<evidence type="ECO:0000313" key="2">
    <source>
        <dbReference type="Proteomes" id="UP001605036"/>
    </source>
</evidence>
<reference evidence="1 2" key="1">
    <citation type="submission" date="2024-09" db="EMBL/GenBank/DDBJ databases">
        <title>Chromosome-scale assembly of Riccia fluitans.</title>
        <authorList>
            <person name="Paukszto L."/>
            <person name="Sawicki J."/>
            <person name="Karawczyk K."/>
            <person name="Piernik-Szablinska J."/>
            <person name="Szczecinska M."/>
            <person name="Mazdziarz M."/>
        </authorList>
    </citation>
    <scope>NUCLEOTIDE SEQUENCE [LARGE SCALE GENOMIC DNA]</scope>
    <source>
        <strain evidence="1">Rf_01</strain>
        <tissue evidence="1">Aerial parts of the thallus</tissue>
    </source>
</reference>
<protein>
    <submittedName>
        <fullName evidence="1">Uncharacterized protein</fullName>
    </submittedName>
</protein>
<comment type="caution">
    <text evidence="1">The sequence shown here is derived from an EMBL/GenBank/DDBJ whole genome shotgun (WGS) entry which is preliminary data.</text>
</comment>
<organism evidence="1 2">
    <name type="scientific">Riccia fluitans</name>
    <dbReference type="NCBI Taxonomy" id="41844"/>
    <lineage>
        <taxon>Eukaryota</taxon>
        <taxon>Viridiplantae</taxon>
        <taxon>Streptophyta</taxon>
        <taxon>Embryophyta</taxon>
        <taxon>Marchantiophyta</taxon>
        <taxon>Marchantiopsida</taxon>
        <taxon>Marchantiidae</taxon>
        <taxon>Marchantiales</taxon>
        <taxon>Ricciaceae</taxon>
        <taxon>Riccia</taxon>
    </lineage>
</organism>
<dbReference type="AlphaFoldDB" id="A0ABD1Z8M3"/>
<keyword evidence="2" id="KW-1185">Reference proteome</keyword>
<sequence length="151" mass="16798">MSLEPGSGEPNEWQAKPRPCVYPRLVATTLRPRTGRTLEYYEGIGHSDLVTHGRNSPLFDGSADALIDELRDEDYLQVDLSERKGWMQLTRMLARDGLTELSADARCRMATAQDWCGRDFTVGDLMPLSQGWFALNTAQIASVFISGMEAG</sequence>
<dbReference type="Proteomes" id="UP001605036">
    <property type="component" value="Unassembled WGS sequence"/>
</dbReference>
<gene>
    <name evidence="1" type="ORF">R1flu_010851</name>
</gene>
<proteinExistence type="predicted"/>
<name>A0ABD1Z8M3_9MARC</name>
<accession>A0ABD1Z8M3</accession>